<dbReference type="EMBL" id="BJWL01000028">
    <property type="protein sequence ID" value="GFZ19914.1"/>
    <property type="molecule type" value="Genomic_DNA"/>
</dbReference>
<sequence>MPLPTLTPALALVEQPRVEPSSSGAPFLDKWKGKQPTRVPSKKSKTKKGESNYNIQAEKLEFYNDELDKDVMVADSTKNHDTSLAIARAVMLSKDVVDLAKEAPKEIWDLLRDKALKDFAELQAVACGTVYEWVFNMGINQAGNDYDRQVAELYPRIYMEGYFNEEEYMNQPIEDDGEEAQANEAAEPKEEA</sequence>
<name>A0A7J0HAX4_9ERIC</name>
<evidence type="ECO:0000313" key="2">
    <source>
        <dbReference type="EMBL" id="GFZ19914.1"/>
    </source>
</evidence>
<comment type="caution">
    <text evidence="2">The sequence shown here is derived from an EMBL/GenBank/DDBJ whole genome shotgun (WGS) entry which is preliminary data.</text>
</comment>
<dbReference type="AlphaFoldDB" id="A0A7J0HAX4"/>
<gene>
    <name evidence="2" type="ORF">Acr_28g0006190</name>
</gene>
<feature type="region of interest" description="Disordered" evidence="1">
    <location>
        <begin position="170"/>
        <end position="192"/>
    </location>
</feature>
<keyword evidence="3" id="KW-1185">Reference proteome</keyword>
<organism evidence="2 3">
    <name type="scientific">Actinidia rufa</name>
    <dbReference type="NCBI Taxonomy" id="165716"/>
    <lineage>
        <taxon>Eukaryota</taxon>
        <taxon>Viridiplantae</taxon>
        <taxon>Streptophyta</taxon>
        <taxon>Embryophyta</taxon>
        <taxon>Tracheophyta</taxon>
        <taxon>Spermatophyta</taxon>
        <taxon>Magnoliopsida</taxon>
        <taxon>eudicotyledons</taxon>
        <taxon>Gunneridae</taxon>
        <taxon>Pentapetalae</taxon>
        <taxon>asterids</taxon>
        <taxon>Ericales</taxon>
        <taxon>Actinidiaceae</taxon>
        <taxon>Actinidia</taxon>
    </lineage>
</organism>
<feature type="region of interest" description="Disordered" evidence="1">
    <location>
        <begin position="14"/>
        <end position="50"/>
    </location>
</feature>
<protein>
    <submittedName>
        <fullName evidence="2">Uncharacterized protein</fullName>
    </submittedName>
</protein>
<dbReference type="Proteomes" id="UP000585474">
    <property type="component" value="Unassembled WGS sequence"/>
</dbReference>
<accession>A0A7J0HAX4</accession>
<evidence type="ECO:0000256" key="1">
    <source>
        <dbReference type="SAM" id="MobiDB-lite"/>
    </source>
</evidence>
<evidence type="ECO:0000313" key="3">
    <source>
        <dbReference type="Proteomes" id="UP000585474"/>
    </source>
</evidence>
<reference evidence="2 3" key="1">
    <citation type="submission" date="2019-07" db="EMBL/GenBank/DDBJ databases">
        <title>De Novo Assembly of kiwifruit Actinidia rufa.</title>
        <authorList>
            <person name="Sugita-Konishi S."/>
            <person name="Sato K."/>
            <person name="Mori E."/>
            <person name="Abe Y."/>
            <person name="Kisaki G."/>
            <person name="Hamano K."/>
            <person name="Suezawa K."/>
            <person name="Otani M."/>
            <person name="Fukuda T."/>
            <person name="Manabe T."/>
            <person name="Gomi K."/>
            <person name="Tabuchi M."/>
            <person name="Akimitsu K."/>
            <person name="Kataoka I."/>
        </authorList>
    </citation>
    <scope>NUCLEOTIDE SEQUENCE [LARGE SCALE GENOMIC DNA]</scope>
    <source>
        <strain evidence="3">cv. Fuchu</strain>
    </source>
</reference>
<proteinExistence type="predicted"/>
<feature type="compositionally biased region" description="Acidic residues" evidence="1">
    <location>
        <begin position="170"/>
        <end position="181"/>
    </location>
</feature>